<protein>
    <recommendedName>
        <fullName evidence="3">Lysozyme inhibitor LprI N-terminal domain-containing protein</fullName>
    </recommendedName>
</protein>
<sequence>MENLRNILAAAGVFLAVTSPDVGRTQSFACSKAVSRTELAICASSQLSYFDTLVVQAYRFALKDPKGNAKEVNRTQKLWLEQRNRCGGNYACLLAAYQNRLQRIETLHFADTRVKSTSAARAVPACKPSDVRIVGSVVGDGGGTISNVYYFTYRGKACRVVGYPALSAYTETGKPKPNGVDYENSARYTTQPPPEIEPIILSASNPSAWFLVEAAGGCDTGVRVKVALPRSRKWLTTMDFPGGGCTSVDVSPVRPMSTLLPPP</sequence>
<dbReference type="GO" id="GO:0005576">
    <property type="term" value="C:extracellular region"/>
    <property type="evidence" value="ECO:0007669"/>
    <property type="project" value="TreeGrafter"/>
</dbReference>
<dbReference type="InterPro" id="IPR052755">
    <property type="entry name" value="Lysozyme_Inhibitor_LprI"/>
</dbReference>
<evidence type="ECO:0000313" key="1">
    <source>
        <dbReference type="EMBL" id="GGA99221.1"/>
    </source>
</evidence>
<organism evidence="1 2">
    <name type="scientific">Brucella endophytica</name>
    <dbReference type="NCBI Taxonomy" id="1963359"/>
    <lineage>
        <taxon>Bacteria</taxon>
        <taxon>Pseudomonadati</taxon>
        <taxon>Pseudomonadota</taxon>
        <taxon>Alphaproteobacteria</taxon>
        <taxon>Hyphomicrobiales</taxon>
        <taxon>Brucellaceae</taxon>
        <taxon>Brucella/Ochrobactrum group</taxon>
        <taxon>Brucella</taxon>
    </lineage>
</organism>
<evidence type="ECO:0008006" key="3">
    <source>
        <dbReference type="Google" id="ProtNLM"/>
    </source>
</evidence>
<reference evidence="1" key="2">
    <citation type="submission" date="2020-09" db="EMBL/GenBank/DDBJ databases">
        <authorList>
            <person name="Sun Q."/>
            <person name="Zhou Y."/>
        </authorList>
    </citation>
    <scope>NUCLEOTIDE SEQUENCE</scope>
    <source>
        <strain evidence="1">CGMCC 1.15082</strain>
    </source>
</reference>
<name>A0A916SHF9_9HYPH</name>
<gene>
    <name evidence="1" type="ORF">GCM10011491_29330</name>
</gene>
<dbReference type="RefSeq" id="WP_188824943.1">
    <property type="nucleotide sequence ID" value="NZ_BMHH01000012.1"/>
</dbReference>
<evidence type="ECO:0000313" key="2">
    <source>
        <dbReference type="Proteomes" id="UP000646478"/>
    </source>
</evidence>
<dbReference type="AlphaFoldDB" id="A0A916SHF9"/>
<dbReference type="PANTHER" id="PTHR37549">
    <property type="entry name" value="LIPOPROTEIN LPRI"/>
    <property type="match status" value="1"/>
</dbReference>
<comment type="caution">
    <text evidence="1">The sequence shown here is derived from an EMBL/GenBank/DDBJ whole genome shotgun (WGS) entry which is preliminary data.</text>
</comment>
<dbReference type="PANTHER" id="PTHR37549:SF1">
    <property type="entry name" value="LIPOPROTEIN LPRI"/>
    <property type="match status" value="1"/>
</dbReference>
<keyword evidence="2" id="KW-1185">Reference proteome</keyword>
<dbReference type="Proteomes" id="UP000646478">
    <property type="component" value="Unassembled WGS sequence"/>
</dbReference>
<reference evidence="1" key="1">
    <citation type="journal article" date="2014" name="Int. J. Syst. Evol. Microbiol.">
        <title>Complete genome sequence of Corynebacterium casei LMG S-19264T (=DSM 44701T), isolated from a smear-ripened cheese.</title>
        <authorList>
            <consortium name="US DOE Joint Genome Institute (JGI-PGF)"/>
            <person name="Walter F."/>
            <person name="Albersmeier A."/>
            <person name="Kalinowski J."/>
            <person name="Ruckert C."/>
        </authorList>
    </citation>
    <scope>NUCLEOTIDE SEQUENCE</scope>
    <source>
        <strain evidence="1">CGMCC 1.15082</strain>
    </source>
</reference>
<dbReference type="EMBL" id="BMHH01000012">
    <property type="protein sequence ID" value="GGA99221.1"/>
    <property type="molecule type" value="Genomic_DNA"/>
</dbReference>
<proteinExistence type="predicted"/>
<accession>A0A916SHF9</accession>